<dbReference type="PANTHER" id="PTHR43490:SF99">
    <property type="entry name" value="SHORT-CHAIN DEHYDROGENASE_REDUCTASE"/>
    <property type="match status" value="1"/>
</dbReference>
<keyword evidence="3" id="KW-0560">Oxidoreductase</keyword>
<evidence type="ECO:0000256" key="2">
    <source>
        <dbReference type="ARBA" id="ARBA00022857"/>
    </source>
</evidence>
<dbReference type="EMBL" id="SRIO01000006">
    <property type="protein sequence ID" value="TFZ82894.1"/>
    <property type="molecule type" value="Genomic_DNA"/>
</dbReference>
<dbReference type="InterPro" id="IPR002347">
    <property type="entry name" value="SDR_fam"/>
</dbReference>
<dbReference type="PANTHER" id="PTHR43490">
    <property type="entry name" value="(+)-NEOMENTHOL DEHYDROGENASE"/>
    <property type="match status" value="1"/>
</dbReference>
<dbReference type="Gene3D" id="3.40.50.720">
    <property type="entry name" value="NAD(P)-binding Rossmann-like Domain"/>
    <property type="match status" value="1"/>
</dbReference>
<evidence type="ECO:0000313" key="6">
    <source>
        <dbReference type="Proteomes" id="UP000297890"/>
    </source>
</evidence>
<comment type="similarity">
    <text evidence="1 4">Belongs to the short-chain dehydrogenases/reductases (SDR) family.</text>
</comment>
<keyword evidence="2" id="KW-0521">NADP</keyword>
<dbReference type="GO" id="GO:0016491">
    <property type="term" value="F:oxidoreductase activity"/>
    <property type="evidence" value="ECO:0007669"/>
    <property type="project" value="UniProtKB-KW"/>
</dbReference>
<dbReference type="SUPFAM" id="SSF51735">
    <property type="entry name" value="NAD(P)-binding Rossmann-fold domains"/>
    <property type="match status" value="1"/>
</dbReference>
<dbReference type="RefSeq" id="WP_135281564.1">
    <property type="nucleotide sequence ID" value="NZ_SRIO01000006.1"/>
</dbReference>
<comment type="caution">
    <text evidence="5">The sequence shown here is derived from an EMBL/GenBank/DDBJ whole genome shotgun (WGS) entry which is preliminary data.</text>
</comment>
<dbReference type="InterPro" id="IPR036291">
    <property type="entry name" value="NAD(P)-bd_dom_sf"/>
</dbReference>
<name>A0A4Z0F934_9GAMM</name>
<sequence length="240" mass="25483">MTVESELLYQRVAVVTGGAGAIGLEICRLLAAAGMRVVLTARSHAQAAQAAGVLQQEADVHLEPAVLDVTDPASVQSFGQWLAHTLGRVDVLINNAGVAPRGHGFVEMSDAELDLAMRTHFHAPLSLIRLVLPYMQTQEYGRIVNVSSSLGQLSQMGSRWPAYRLSKAALNALTAVVAADVAGQNILVNAVCPGWCRTPLGGPDAPRSAADGAADIIWLAMLPDDGPSGGFFRERQRQPW</sequence>
<dbReference type="GO" id="GO:0016020">
    <property type="term" value="C:membrane"/>
    <property type="evidence" value="ECO:0007669"/>
    <property type="project" value="TreeGrafter"/>
</dbReference>
<dbReference type="AlphaFoldDB" id="A0A4Z0F934"/>
<accession>A0A4Z0F934</accession>
<dbReference type="PRINTS" id="PR00080">
    <property type="entry name" value="SDRFAMILY"/>
</dbReference>
<dbReference type="Proteomes" id="UP000297890">
    <property type="component" value="Unassembled WGS sequence"/>
</dbReference>
<keyword evidence="6" id="KW-1185">Reference proteome</keyword>
<protein>
    <submittedName>
        <fullName evidence="5">SDR family NAD(P)-dependent oxidoreductase</fullName>
    </submittedName>
</protein>
<proteinExistence type="inferred from homology"/>
<evidence type="ECO:0000313" key="5">
    <source>
        <dbReference type="EMBL" id="TFZ82894.1"/>
    </source>
</evidence>
<organism evidence="5 6">
    <name type="scientific">Candidatus Macondimonas diazotrophica</name>
    <dbReference type="NCBI Taxonomy" id="2305248"/>
    <lineage>
        <taxon>Bacteria</taxon>
        <taxon>Pseudomonadati</taxon>
        <taxon>Pseudomonadota</taxon>
        <taxon>Gammaproteobacteria</taxon>
        <taxon>Chromatiales</taxon>
        <taxon>Ectothiorhodospiraceae</taxon>
        <taxon>Candidatus Macondimonas</taxon>
    </lineage>
</organism>
<dbReference type="PRINTS" id="PR00081">
    <property type="entry name" value="GDHRDH"/>
</dbReference>
<dbReference type="OrthoDB" id="5786478at2"/>
<reference evidence="5 6" key="1">
    <citation type="journal article" date="2019" name="ISME J.">
        <title>Candidatus Macondimonas diazotrophica, a novel gammaproteobacterial genus dominating crude-oil-contaminated coastal sediments.</title>
        <authorList>
            <person name="Karthikeyan S."/>
            <person name="Konstantinidis K."/>
        </authorList>
    </citation>
    <scope>NUCLEOTIDE SEQUENCE [LARGE SCALE GENOMIC DNA]</scope>
    <source>
        <strain evidence="5 6">KTK01</strain>
    </source>
</reference>
<evidence type="ECO:0000256" key="1">
    <source>
        <dbReference type="ARBA" id="ARBA00006484"/>
    </source>
</evidence>
<evidence type="ECO:0000256" key="3">
    <source>
        <dbReference type="ARBA" id="ARBA00023002"/>
    </source>
</evidence>
<evidence type="ECO:0000256" key="4">
    <source>
        <dbReference type="RuleBase" id="RU000363"/>
    </source>
</evidence>
<dbReference type="Pfam" id="PF00106">
    <property type="entry name" value="adh_short"/>
    <property type="match status" value="1"/>
</dbReference>
<gene>
    <name evidence="5" type="ORF">E4680_06365</name>
</gene>